<evidence type="ECO:0000313" key="19">
    <source>
        <dbReference type="Proteomes" id="UP000261540"/>
    </source>
</evidence>
<feature type="transmembrane region" description="Helical" evidence="16">
    <location>
        <begin position="257"/>
        <end position="277"/>
    </location>
</feature>
<evidence type="ECO:0000256" key="14">
    <source>
        <dbReference type="RuleBase" id="RU000688"/>
    </source>
</evidence>
<dbReference type="PANTHER" id="PTHR24233">
    <property type="entry name" value="P2Y PURINOCEPTOR-RELATED G-PROTEIN COUPLED RECEPTOR"/>
    <property type="match status" value="1"/>
</dbReference>
<dbReference type="OrthoDB" id="5985406at2759"/>
<evidence type="ECO:0000256" key="12">
    <source>
        <dbReference type="ARBA" id="ARBA00023180"/>
    </source>
</evidence>
<evidence type="ECO:0000256" key="4">
    <source>
        <dbReference type="ARBA" id="ARBA00022475"/>
    </source>
</evidence>
<dbReference type="InterPro" id="IPR017452">
    <property type="entry name" value="GPCR_Rhodpsn_7TM"/>
</dbReference>
<dbReference type="Ensembl" id="ENSPKIT00000016518.1">
    <property type="protein sequence ID" value="ENSPKIP00000035585.1"/>
    <property type="gene ID" value="ENSPKIG00000014490.1"/>
</dbReference>
<proteinExistence type="inferred from homology"/>
<evidence type="ECO:0000256" key="16">
    <source>
        <dbReference type="SAM" id="Phobius"/>
    </source>
</evidence>
<keyword evidence="13 14" id="KW-0807">Transducer</keyword>
<dbReference type="GO" id="GO:0006935">
    <property type="term" value="P:chemotaxis"/>
    <property type="evidence" value="ECO:0007669"/>
    <property type="project" value="UniProtKB-KW"/>
</dbReference>
<feature type="transmembrane region" description="Helical" evidence="16">
    <location>
        <begin position="73"/>
        <end position="95"/>
    </location>
</feature>
<keyword evidence="12" id="KW-0325">Glycoprotein</keyword>
<dbReference type="PRINTS" id="PR00237">
    <property type="entry name" value="GPCRRHODOPSN"/>
</dbReference>
<dbReference type="GO" id="GO:0005886">
    <property type="term" value="C:plasma membrane"/>
    <property type="evidence" value="ECO:0007669"/>
    <property type="project" value="UniProtKB-SubCell"/>
</dbReference>
<dbReference type="STRING" id="1676925.ENSPKIP00000035585"/>
<comment type="subcellular location">
    <subcellularLocation>
        <location evidence="1">Cell membrane</location>
        <topology evidence="1">Multi-pass membrane protein</topology>
    </subcellularLocation>
</comment>
<keyword evidence="6 14" id="KW-0812">Transmembrane</keyword>
<dbReference type="Pfam" id="PF00001">
    <property type="entry name" value="7tm_1"/>
    <property type="match status" value="1"/>
</dbReference>
<evidence type="ECO:0000256" key="15">
    <source>
        <dbReference type="SAM" id="MobiDB-lite"/>
    </source>
</evidence>
<dbReference type="Proteomes" id="UP000261540">
    <property type="component" value="Unplaced"/>
</dbReference>
<dbReference type="Gene3D" id="1.20.1070.10">
    <property type="entry name" value="Rhodopsin 7-helix transmembrane proteins"/>
    <property type="match status" value="1"/>
</dbReference>
<feature type="transmembrane region" description="Helical" evidence="16">
    <location>
        <begin position="307"/>
        <end position="326"/>
    </location>
</feature>
<dbReference type="SUPFAM" id="SSF81321">
    <property type="entry name" value="Family A G protein-coupled receptor-like"/>
    <property type="match status" value="1"/>
</dbReference>
<dbReference type="GO" id="GO:0004992">
    <property type="term" value="F:platelet activating factor receptor activity"/>
    <property type="evidence" value="ECO:0007669"/>
    <property type="project" value="InterPro"/>
</dbReference>
<dbReference type="PRINTS" id="PR01153">
    <property type="entry name" value="PAFRECEPTOR"/>
</dbReference>
<dbReference type="AlphaFoldDB" id="A0A3B3SYV5"/>
<keyword evidence="10" id="KW-1015">Disulfide bond</keyword>
<accession>A0A3B3SYV5</accession>
<keyword evidence="4" id="KW-1003">Cell membrane</keyword>
<dbReference type="InterPro" id="IPR002282">
    <property type="entry name" value="PAF_rcpt"/>
</dbReference>
<reference evidence="18" key="1">
    <citation type="submission" date="2025-08" db="UniProtKB">
        <authorList>
            <consortium name="Ensembl"/>
        </authorList>
    </citation>
    <scope>IDENTIFICATION</scope>
</reference>
<organism evidence="18 19">
    <name type="scientific">Paramormyrops kingsleyae</name>
    <dbReference type="NCBI Taxonomy" id="1676925"/>
    <lineage>
        <taxon>Eukaryota</taxon>
        <taxon>Metazoa</taxon>
        <taxon>Chordata</taxon>
        <taxon>Craniata</taxon>
        <taxon>Vertebrata</taxon>
        <taxon>Euteleostomi</taxon>
        <taxon>Actinopterygii</taxon>
        <taxon>Neopterygii</taxon>
        <taxon>Teleostei</taxon>
        <taxon>Osteoglossocephala</taxon>
        <taxon>Osteoglossomorpha</taxon>
        <taxon>Osteoglossiformes</taxon>
        <taxon>Mormyridae</taxon>
        <taxon>Paramormyrops</taxon>
    </lineage>
</organism>
<dbReference type="InterPro" id="IPR000276">
    <property type="entry name" value="GPCR_Rhodpsn"/>
</dbReference>
<keyword evidence="11 14" id="KW-0675">Receptor</keyword>
<evidence type="ECO:0000313" key="18">
    <source>
        <dbReference type="Ensembl" id="ENSPKIP00000035585.1"/>
    </source>
</evidence>
<evidence type="ECO:0000256" key="1">
    <source>
        <dbReference type="ARBA" id="ARBA00004651"/>
    </source>
</evidence>
<feature type="region of interest" description="Disordered" evidence="15">
    <location>
        <begin position="348"/>
        <end position="372"/>
    </location>
</feature>
<evidence type="ECO:0000256" key="11">
    <source>
        <dbReference type="ARBA" id="ARBA00023170"/>
    </source>
</evidence>
<evidence type="ECO:0000256" key="9">
    <source>
        <dbReference type="ARBA" id="ARBA00023136"/>
    </source>
</evidence>
<evidence type="ECO:0000256" key="2">
    <source>
        <dbReference type="ARBA" id="ARBA00011145"/>
    </source>
</evidence>
<feature type="compositionally biased region" description="Polar residues" evidence="15">
    <location>
        <begin position="348"/>
        <end position="358"/>
    </location>
</feature>
<sequence>MWKSGAAKPPTQAVIKMMSSENMSQNDSFLDSQFRYSVFPTFYSLVFIFGLIANCYALYILRNIRDVKAVNEVRIYMTNLTVADLLFIIILPLWIDYYNQWGNWRFHEAMCRVSGAMFYINTYCSILFLAVISFNRYWVVTRPLSAATSDHWHRGVLVSLVIWLFSVSASIPYLFQKAINDDKVSGKSRCFEGYHNMDDRTKHSLVLTHFLIIAFFFVVFLLVVICNLLIVRALLVPPVSPHGTRVSVRSLGLKCRALGMVMVVLVVFVVCFVPYHLVQGPWTLAVLQLAMVGDRDSRQLLNDAHQVTLMLMGLNCLLDPVIYCLATKMFRSYISMHFKKVMRGRSCPRNSSQTTVSMETRAPKEVMGPTVH</sequence>
<keyword evidence="19" id="KW-1185">Reference proteome</keyword>
<keyword evidence="9 16" id="KW-0472">Membrane</keyword>
<evidence type="ECO:0000256" key="6">
    <source>
        <dbReference type="ARBA" id="ARBA00022692"/>
    </source>
</evidence>
<dbReference type="PANTHER" id="PTHR24233:SF6">
    <property type="entry name" value="PLATELET-ACTIVATING FACTOR RECEPTOR"/>
    <property type="match status" value="1"/>
</dbReference>
<comment type="similarity">
    <text evidence="14">Belongs to the G-protein coupled receptor 1 family.</text>
</comment>
<reference evidence="18" key="2">
    <citation type="submission" date="2025-09" db="UniProtKB">
        <authorList>
            <consortium name="Ensembl"/>
        </authorList>
    </citation>
    <scope>IDENTIFICATION</scope>
</reference>
<name>A0A3B3SYV5_9TELE</name>
<evidence type="ECO:0000256" key="8">
    <source>
        <dbReference type="ARBA" id="ARBA00023040"/>
    </source>
</evidence>
<dbReference type="GO" id="GO:0045028">
    <property type="term" value="F:G protein-coupled purinergic nucleotide receptor activity"/>
    <property type="evidence" value="ECO:0007669"/>
    <property type="project" value="TreeGrafter"/>
</dbReference>
<keyword evidence="5" id="KW-0145">Chemotaxis</keyword>
<feature type="domain" description="G-protein coupled receptors family 1 profile" evidence="17">
    <location>
        <begin position="53"/>
        <end position="323"/>
    </location>
</feature>
<keyword evidence="7 16" id="KW-1133">Transmembrane helix</keyword>
<evidence type="ECO:0000256" key="3">
    <source>
        <dbReference type="ARBA" id="ARBA00016224"/>
    </source>
</evidence>
<dbReference type="PROSITE" id="PS00237">
    <property type="entry name" value="G_PROTEIN_RECEP_F1_1"/>
    <property type="match status" value="1"/>
</dbReference>
<evidence type="ECO:0000259" key="17">
    <source>
        <dbReference type="PROSITE" id="PS50262"/>
    </source>
</evidence>
<evidence type="ECO:0000256" key="10">
    <source>
        <dbReference type="ARBA" id="ARBA00023157"/>
    </source>
</evidence>
<feature type="transmembrane region" description="Helical" evidence="16">
    <location>
        <begin position="210"/>
        <end position="236"/>
    </location>
</feature>
<comment type="subunit">
    <text evidence="2">Interacts with ARRB1.</text>
</comment>
<protein>
    <recommendedName>
        <fullName evidence="3">Platelet-activating factor receptor</fullName>
    </recommendedName>
</protein>
<dbReference type="GeneTree" id="ENSGT01110000267167"/>
<evidence type="ECO:0000256" key="7">
    <source>
        <dbReference type="ARBA" id="ARBA00022989"/>
    </source>
</evidence>
<feature type="transmembrane region" description="Helical" evidence="16">
    <location>
        <begin position="155"/>
        <end position="175"/>
    </location>
</feature>
<evidence type="ECO:0000256" key="5">
    <source>
        <dbReference type="ARBA" id="ARBA00022500"/>
    </source>
</evidence>
<evidence type="ECO:0000256" key="13">
    <source>
        <dbReference type="ARBA" id="ARBA00023224"/>
    </source>
</evidence>
<dbReference type="PROSITE" id="PS50262">
    <property type="entry name" value="G_PROTEIN_RECEP_F1_2"/>
    <property type="match status" value="1"/>
</dbReference>
<keyword evidence="8 14" id="KW-0297">G-protein coupled receptor</keyword>
<feature type="transmembrane region" description="Helical" evidence="16">
    <location>
        <begin position="115"/>
        <end position="134"/>
    </location>
</feature>
<feature type="transmembrane region" description="Helical" evidence="16">
    <location>
        <begin position="42"/>
        <end position="61"/>
    </location>
</feature>